<proteinExistence type="predicted"/>
<reference evidence="1 2" key="1">
    <citation type="submission" date="2018-03" db="EMBL/GenBank/DDBJ databases">
        <title>The draft genome of Sphingosinicella sp. GL-C-18.</title>
        <authorList>
            <person name="Liu L."/>
            <person name="Li L."/>
            <person name="Liang L."/>
            <person name="Zhang X."/>
            <person name="Wang T."/>
        </authorList>
    </citation>
    <scope>NUCLEOTIDE SEQUENCE [LARGE SCALE GENOMIC DNA]</scope>
    <source>
        <strain evidence="1 2">GL-C-18</strain>
    </source>
</reference>
<keyword evidence="2" id="KW-1185">Reference proteome</keyword>
<dbReference type="Proteomes" id="UP000241167">
    <property type="component" value="Unassembled WGS sequence"/>
</dbReference>
<name>A0A2P7QRK2_9SPHN</name>
<evidence type="ECO:0000313" key="2">
    <source>
        <dbReference type="Proteomes" id="UP000241167"/>
    </source>
</evidence>
<evidence type="ECO:0000313" key="1">
    <source>
        <dbReference type="EMBL" id="PSJ40591.1"/>
    </source>
</evidence>
<organism evidence="1 2">
    <name type="scientific">Allosphingosinicella deserti</name>
    <dbReference type="NCBI Taxonomy" id="2116704"/>
    <lineage>
        <taxon>Bacteria</taxon>
        <taxon>Pseudomonadati</taxon>
        <taxon>Pseudomonadota</taxon>
        <taxon>Alphaproteobacteria</taxon>
        <taxon>Sphingomonadales</taxon>
        <taxon>Sphingomonadaceae</taxon>
        <taxon>Allosphingosinicella</taxon>
    </lineage>
</organism>
<accession>A0A2P7QRK2</accession>
<sequence>MESYLRQRFIDELNEEGDIEIRTKVWRRSEILEMAGDDVFNGLLVDWVSAQRTNARDQVEEFLSDNGCLDRFKELIHRHRQGAVVPFVGAGMSCASGHRPWGDFLKSLLADARNRVADIEALLAGGRYEDAAQAVHDILGAQVFSQEIRSKLGAHCDKVAGPVQLLPMLFSDHVVTTNLDYVLINVYRLANTPFTNSFVGSALRDAPGRIGNEPHSLLRLHGEAEATHGRVLTTAEYNETYTEKRTLAELIGTIAAGRSFLFLGCSLTEDRTVRALKELNGKAAVGHAPHYAFLPQPADADRLARRGFLAEAGIHPIYYPKGDHDQMVESLLIAMIEGIE</sequence>
<protein>
    <submittedName>
        <fullName evidence="1">Uncharacterized protein</fullName>
    </submittedName>
</protein>
<dbReference type="EMBL" id="PXYI01000003">
    <property type="protein sequence ID" value="PSJ40591.1"/>
    <property type="molecule type" value="Genomic_DNA"/>
</dbReference>
<dbReference type="AlphaFoldDB" id="A0A2P7QRK2"/>
<comment type="caution">
    <text evidence="1">The sequence shown here is derived from an EMBL/GenBank/DDBJ whole genome shotgun (WGS) entry which is preliminary data.</text>
</comment>
<gene>
    <name evidence="1" type="ORF">C7I55_09700</name>
</gene>
<dbReference type="InterPro" id="IPR029035">
    <property type="entry name" value="DHS-like_NAD/FAD-binding_dom"/>
</dbReference>
<dbReference type="SUPFAM" id="SSF52467">
    <property type="entry name" value="DHS-like NAD/FAD-binding domain"/>
    <property type="match status" value="1"/>
</dbReference>
<dbReference type="Pfam" id="PF13289">
    <property type="entry name" value="SIR2_2"/>
    <property type="match status" value="1"/>
</dbReference>